<keyword evidence="1" id="KW-0812">Transmembrane</keyword>
<dbReference type="GeneID" id="36578554"/>
<keyword evidence="3" id="KW-1185">Reference proteome</keyword>
<dbReference type="RefSeq" id="XP_024730897.1">
    <property type="nucleotide sequence ID" value="XM_024870472.1"/>
</dbReference>
<evidence type="ECO:0000313" key="2">
    <source>
        <dbReference type="EMBL" id="PMD53993.1"/>
    </source>
</evidence>
<dbReference type="AlphaFoldDB" id="A0A2J6STG7"/>
<evidence type="ECO:0000313" key="3">
    <source>
        <dbReference type="Proteomes" id="UP000235371"/>
    </source>
</evidence>
<evidence type="ECO:0000256" key="1">
    <source>
        <dbReference type="SAM" id="Phobius"/>
    </source>
</evidence>
<feature type="transmembrane region" description="Helical" evidence="1">
    <location>
        <begin position="42"/>
        <end position="66"/>
    </location>
</feature>
<accession>A0A2J6STG7</accession>
<feature type="transmembrane region" description="Helical" evidence="1">
    <location>
        <begin position="12"/>
        <end position="36"/>
    </location>
</feature>
<proteinExistence type="predicted"/>
<keyword evidence="1" id="KW-0472">Membrane</keyword>
<name>A0A2J6STG7_9HELO</name>
<dbReference type="InParanoid" id="A0A2J6STG7"/>
<gene>
    <name evidence="2" type="ORF">K444DRAFT_133303</name>
</gene>
<organism evidence="2 3">
    <name type="scientific">Hyaloscypha bicolor E</name>
    <dbReference type="NCBI Taxonomy" id="1095630"/>
    <lineage>
        <taxon>Eukaryota</taxon>
        <taxon>Fungi</taxon>
        <taxon>Dikarya</taxon>
        <taxon>Ascomycota</taxon>
        <taxon>Pezizomycotina</taxon>
        <taxon>Leotiomycetes</taxon>
        <taxon>Helotiales</taxon>
        <taxon>Hyaloscyphaceae</taxon>
        <taxon>Hyaloscypha</taxon>
        <taxon>Hyaloscypha bicolor</taxon>
    </lineage>
</organism>
<reference evidence="2 3" key="1">
    <citation type="submission" date="2016-04" db="EMBL/GenBank/DDBJ databases">
        <title>A degradative enzymes factory behind the ericoid mycorrhizal symbiosis.</title>
        <authorList>
            <consortium name="DOE Joint Genome Institute"/>
            <person name="Martino E."/>
            <person name="Morin E."/>
            <person name="Grelet G."/>
            <person name="Kuo A."/>
            <person name="Kohler A."/>
            <person name="Daghino S."/>
            <person name="Barry K."/>
            <person name="Choi C."/>
            <person name="Cichocki N."/>
            <person name="Clum A."/>
            <person name="Copeland A."/>
            <person name="Hainaut M."/>
            <person name="Haridas S."/>
            <person name="Labutti K."/>
            <person name="Lindquist E."/>
            <person name="Lipzen A."/>
            <person name="Khouja H.-R."/>
            <person name="Murat C."/>
            <person name="Ohm R."/>
            <person name="Olson A."/>
            <person name="Spatafora J."/>
            <person name="Veneault-Fourrey C."/>
            <person name="Henrissat B."/>
            <person name="Grigoriev I."/>
            <person name="Martin F."/>
            <person name="Perotto S."/>
        </authorList>
    </citation>
    <scope>NUCLEOTIDE SEQUENCE [LARGE SCALE GENOMIC DNA]</scope>
    <source>
        <strain evidence="2 3">E</strain>
    </source>
</reference>
<feature type="transmembrane region" description="Helical" evidence="1">
    <location>
        <begin position="78"/>
        <end position="96"/>
    </location>
</feature>
<feature type="transmembrane region" description="Helical" evidence="1">
    <location>
        <begin position="102"/>
        <end position="127"/>
    </location>
</feature>
<protein>
    <submittedName>
        <fullName evidence="2">Uncharacterized protein</fullName>
    </submittedName>
</protein>
<dbReference type="EMBL" id="KZ613866">
    <property type="protein sequence ID" value="PMD53993.1"/>
    <property type="molecule type" value="Genomic_DNA"/>
</dbReference>
<dbReference type="Proteomes" id="UP000235371">
    <property type="component" value="Unassembled WGS sequence"/>
</dbReference>
<keyword evidence="1" id="KW-1133">Transmembrane helix</keyword>
<sequence>MNIWRCIDTDQQAGVVPFAISLFSSLLSFLGGTIFFHGAVGVGANIAVVAWIGFLIIYLPAIYLYFTRWTARRMGARGKALFILVVVIAAWVWAHMISWKNAAAGIAGIFFGPTVVVHLLQVLIFGLGGHPQPVEGHDAATVDGGAFAMQPFPPV</sequence>